<accession>A0AAW0BC27</accession>
<comment type="caution">
    <text evidence="2">The sequence shown here is derived from an EMBL/GenBank/DDBJ whole genome shotgun (WGS) entry which is preliminary data.</text>
</comment>
<evidence type="ECO:0000313" key="3">
    <source>
        <dbReference type="Proteomes" id="UP001362999"/>
    </source>
</evidence>
<dbReference type="Gene3D" id="3.80.10.10">
    <property type="entry name" value="Ribonuclease Inhibitor"/>
    <property type="match status" value="1"/>
</dbReference>
<dbReference type="InterPro" id="IPR032675">
    <property type="entry name" value="LRR_dom_sf"/>
</dbReference>
<gene>
    <name evidence="2" type="ORF">R3P38DRAFT_2958611</name>
</gene>
<evidence type="ECO:0000313" key="2">
    <source>
        <dbReference type="EMBL" id="KAK7023271.1"/>
    </source>
</evidence>
<name>A0AAW0BC27_9AGAR</name>
<proteinExistence type="predicted"/>
<dbReference type="SUPFAM" id="SSF52047">
    <property type="entry name" value="RNI-like"/>
    <property type="match status" value="1"/>
</dbReference>
<reference evidence="2 3" key="1">
    <citation type="journal article" date="2024" name="J Genomics">
        <title>Draft genome sequencing and assembly of Favolaschia claudopus CIRM-BRFM 2984 isolated from oak limbs.</title>
        <authorList>
            <person name="Navarro D."/>
            <person name="Drula E."/>
            <person name="Chaduli D."/>
            <person name="Cazenave R."/>
            <person name="Ahrendt S."/>
            <person name="Wang J."/>
            <person name="Lipzen A."/>
            <person name="Daum C."/>
            <person name="Barry K."/>
            <person name="Grigoriev I.V."/>
            <person name="Favel A."/>
            <person name="Rosso M.N."/>
            <person name="Martin F."/>
        </authorList>
    </citation>
    <scope>NUCLEOTIDE SEQUENCE [LARGE SCALE GENOMIC DNA]</scope>
    <source>
        <strain evidence="2 3">CIRM-BRFM 2984</strain>
    </source>
</reference>
<feature type="coiled-coil region" evidence="1">
    <location>
        <begin position="31"/>
        <end position="58"/>
    </location>
</feature>
<organism evidence="2 3">
    <name type="scientific">Favolaschia claudopus</name>
    <dbReference type="NCBI Taxonomy" id="2862362"/>
    <lineage>
        <taxon>Eukaryota</taxon>
        <taxon>Fungi</taxon>
        <taxon>Dikarya</taxon>
        <taxon>Basidiomycota</taxon>
        <taxon>Agaricomycotina</taxon>
        <taxon>Agaricomycetes</taxon>
        <taxon>Agaricomycetidae</taxon>
        <taxon>Agaricales</taxon>
        <taxon>Marasmiineae</taxon>
        <taxon>Mycenaceae</taxon>
        <taxon>Favolaschia</taxon>
    </lineage>
</organism>
<keyword evidence="1" id="KW-0175">Coiled coil</keyword>
<evidence type="ECO:0000256" key="1">
    <source>
        <dbReference type="SAM" id="Coils"/>
    </source>
</evidence>
<dbReference type="AlphaFoldDB" id="A0AAW0BC27"/>
<protein>
    <recommendedName>
        <fullName evidence="4">F-box domain-containing protein</fullName>
    </recommendedName>
</protein>
<dbReference type="EMBL" id="JAWWNJ010000036">
    <property type="protein sequence ID" value="KAK7023271.1"/>
    <property type="molecule type" value="Genomic_DNA"/>
</dbReference>
<sequence>MERFKFDTLGIHERLRNNDVPLDTEAIRNSIDIAQTCLDTLQNQRLQLQNQLLLLDSETRSLSSYIPQCSSLLAPIRRLPVDILRMIFLDPTAHEPRPNHETDWLPSYYPSIPHHWQYKPNKIGAVCYHWRCVTLEMPILWSGITVFFNRPRPYSNSIDRLRIALQRSQNALLNIAFRTGDRLGYKPWSPHDDEMMLEVLQHAERWATMDLPMEQNFLLQLSPAQGRLEALHSLTVRYSHSFDSTQTAVLSIAPRLRTLTIRGWAYKNMLPSLPWCQVTRLYLDSAIDSPNLWQHILSQAQDLRDLSLHIGHVREAPYVAIVSPHLENFFLFGPSYDLAHEIEILHRITAPALNHLHVVNLKFWDTPPMLGFIKRSGFSLQTLVFYRVPVRGIDLIPILRAVPTVQNLLLEDLIPNAITNSVMEALTANPATAETLLPAMSTFVLVGAYLFGQGNLLTMLESRLTLPNLLSLLTNVEISLPKLAMSPVALRRLDAMCLATTSFRFAGIDQNQRTAVVKYGDDAPHIASIREQGRKAKEMEFSYRKAR</sequence>
<keyword evidence="3" id="KW-1185">Reference proteome</keyword>
<evidence type="ECO:0008006" key="4">
    <source>
        <dbReference type="Google" id="ProtNLM"/>
    </source>
</evidence>
<dbReference type="Proteomes" id="UP001362999">
    <property type="component" value="Unassembled WGS sequence"/>
</dbReference>